<feature type="transmembrane region" description="Helical" evidence="2">
    <location>
        <begin position="86"/>
        <end position="107"/>
    </location>
</feature>
<comment type="caution">
    <text evidence="3">The sequence shown here is derived from an EMBL/GenBank/DDBJ whole genome shotgun (WGS) entry which is preliminary data.</text>
</comment>
<evidence type="ECO:0008006" key="5">
    <source>
        <dbReference type="Google" id="ProtNLM"/>
    </source>
</evidence>
<dbReference type="Proteomes" id="UP000275356">
    <property type="component" value="Unassembled WGS sequence"/>
</dbReference>
<dbReference type="RefSeq" id="WP_123738510.1">
    <property type="nucleotide sequence ID" value="NZ_RKHQ01000001.1"/>
</dbReference>
<evidence type="ECO:0000256" key="2">
    <source>
        <dbReference type="SAM" id="Phobius"/>
    </source>
</evidence>
<keyword evidence="2" id="KW-0812">Transmembrane</keyword>
<evidence type="ECO:0000256" key="1">
    <source>
        <dbReference type="SAM" id="MobiDB-lite"/>
    </source>
</evidence>
<organism evidence="3 4">
    <name type="scientific">Salana multivorans</name>
    <dbReference type="NCBI Taxonomy" id="120377"/>
    <lineage>
        <taxon>Bacteria</taxon>
        <taxon>Bacillati</taxon>
        <taxon>Actinomycetota</taxon>
        <taxon>Actinomycetes</taxon>
        <taxon>Micrococcales</taxon>
        <taxon>Beutenbergiaceae</taxon>
        <taxon>Salana</taxon>
    </lineage>
</organism>
<proteinExistence type="predicted"/>
<feature type="transmembrane region" description="Helical" evidence="2">
    <location>
        <begin position="127"/>
        <end position="155"/>
    </location>
</feature>
<feature type="region of interest" description="Disordered" evidence="1">
    <location>
        <begin position="1"/>
        <end position="21"/>
    </location>
</feature>
<name>A0A3N2D949_9MICO</name>
<gene>
    <name evidence="3" type="ORF">EDD28_0898</name>
</gene>
<dbReference type="AlphaFoldDB" id="A0A3N2D949"/>
<keyword evidence="2" id="KW-1133">Transmembrane helix</keyword>
<keyword evidence="2" id="KW-0472">Membrane</keyword>
<reference evidence="3 4" key="1">
    <citation type="submission" date="2018-11" db="EMBL/GenBank/DDBJ databases">
        <title>Sequencing the genomes of 1000 actinobacteria strains.</title>
        <authorList>
            <person name="Klenk H.-P."/>
        </authorList>
    </citation>
    <scope>NUCLEOTIDE SEQUENCE [LARGE SCALE GENOMIC DNA]</scope>
    <source>
        <strain evidence="3 4">DSM 13521</strain>
    </source>
</reference>
<sequence>MSEPARPSAQHPRPTRSALATATGLPRNRGVTFPRVLQAEWCKAWTLTSTRWGVLAAILANGAVALYMAYNARYATQAPAPRTSDLLTLGLVASQLPIITIGVMITATEYSSGGVRSTFLAAPRRGLVLAAQALTSGIAAALTAATTLCLTLLALQVFKHDLAPGFDPLAPETSRMLGGFVLYALTAAVLGASLGSLSRSTTTGLVSALGIVFLLPQAIELLGSPRLIAVLPGWAGALVAKSDVAAAAAVDQIGVALAPWQGYGVLATWTLAALLTALVRLNRTPL</sequence>
<accession>A0A3N2D949</accession>
<feature type="transmembrane region" description="Helical" evidence="2">
    <location>
        <begin position="52"/>
        <end position="74"/>
    </location>
</feature>
<dbReference type="EMBL" id="RKHQ01000001">
    <property type="protein sequence ID" value="ROR96315.1"/>
    <property type="molecule type" value="Genomic_DNA"/>
</dbReference>
<feature type="transmembrane region" description="Helical" evidence="2">
    <location>
        <begin position="203"/>
        <end position="222"/>
    </location>
</feature>
<protein>
    <recommendedName>
        <fullName evidence="5">ABC-2 type transport system permease protein</fullName>
    </recommendedName>
</protein>
<feature type="transmembrane region" description="Helical" evidence="2">
    <location>
        <begin position="262"/>
        <end position="281"/>
    </location>
</feature>
<evidence type="ECO:0000313" key="4">
    <source>
        <dbReference type="Proteomes" id="UP000275356"/>
    </source>
</evidence>
<dbReference type="OrthoDB" id="4833149at2"/>
<evidence type="ECO:0000313" key="3">
    <source>
        <dbReference type="EMBL" id="ROR96315.1"/>
    </source>
</evidence>
<feature type="transmembrane region" description="Helical" evidence="2">
    <location>
        <begin position="176"/>
        <end position="197"/>
    </location>
</feature>
<keyword evidence="4" id="KW-1185">Reference proteome</keyword>